<dbReference type="CDD" id="cd00531">
    <property type="entry name" value="NTF2_like"/>
    <property type="match status" value="1"/>
</dbReference>
<comment type="caution">
    <text evidence="2">The sequence shown here is derived from an EMBL/GenBank/DDBJ whole genome shotgun (WGS) entry which is preliminary data.</text>
</comment>
<dbReference type="RefSeq" id="WP_345342708.1">
    <property type="nucleotide sequence ID" value="NZ_BAABFB010000023.1"/>
</dbReference>
<dbReference type="Proteomes" id="UP001501183">
    <property type="component" value="Unassembled WGS sequence"/>
</dbReference>
<evidence type="ECO:0000313" key="2">
    <source>
        <dbReference type="EMBL" id="GAA4474622.1"/>
    </source>
</evidence>
<name>A0ABP8NYG6_9NOCA</name>
<dbReference type="Pfam" id="PF13577">
    <property type="entry name" value="SnoaL_4"/>
    <property type="match status" value="1"/>
</dbReference>
<protein>
    <submittedName>
        <fullName evidence="2">Nuclear transport factor 2 family protein</fullName>
    </submittedName>
</protein>
<feature type="domain" description="SnoaL-like" evidence="1">
    <location>
        <begin position="23"/>
        <end position="148"/>
    </location>
</feature>
<evidence type="ECO:0000259" key="1">
    <source>
        <dbReference type="Pfam" id="PF13577"/>
    </source>
</evidence>
<dbReference type="SUPFAM" id="SSF54427">
    <property type="entry name" value="NTF2-like"/>
    <property type="match status" value="1"/>
</dbReference>
<dbReference type="EMBL" id="BAABFB010000023">
    <property type="protein sequence ID" value="GAA4474622.1"/>
    <property type="molecule type" value="Genomic_DNA"/>
</dbReference>
<sequence length="174" mass="19114">MTTSEGPVDGGSWMRSLEQRVRVLEDHNAIMRLMYSYGPSVDSGLAAVVAGLWTEDGVYDVDTGRMDGRHEIANMVRTHPHQGFIQHGCGHVMSPAHITVDGDTAVAVCHTQLILRLPDGSGYQVSRVTANRWELIRTVDGWRVTSRTSRILDGQEESRAILASAFDPADDGVR</sequence>
<organism evidence="2 3">
    <name type="scientific">Rhodococcus olei</name>
    <dbReference type="NCBI Taxonomy" id="2161675"/>
    <lineage>
        <taxon>Bacteria</taxon>
        <taxon>Bacillati</taxon>
        <taxon>Actinomycetota</taxon>
        <taxon>Actinomycetes</taxon>
        <taxon>Mycobacteriales</taxon>
        <taxon>Nocardiaceae</taxon>
        <taxon>Rhodococcus</taxon>
    </lineage>
</organism>
<accession>A0ABP8NYG6</accession>
<proteinExistence type="predicted"/>
<gene>
    <name evidence="2" type="ORF">GCM10023094_10560</name>
</gene>
<reference evidence="3" key="1">
    <citation type="journal article" date="2019" name="Int. J. Syst. Evol. Microbiol.">
        <title>The Global Catalogue of Microorganisms (GCM) 10K type strain sequencing project: providing services to taxonomists for standard genome sequencing and annotation.</title>
        <authorList>
            <consortium name="The Broad Institute Genomics Platform"/>
            <consortium name="The Broad Institute Genome Sequencing Center for Infectious Disease"/>
            <person name="Wu L."/>
            <person name="Ma J."/>
        </authorList>
    </citation>
    <scope>NUCLEOTIDE SEQUENCE [LARGE SCALE GENOMIC DNA]</scope>
    <source>
        <strain evidence="3">JCM 32206</strain>
    </source>
</reference>
<dbReference type="InterPro" id="IPR037401">
    <property type="entry name" value="SnoaL-like"/>
</dbReference>
<keyword evidence="3" id="KW-1185">Reference proteome</keyword>
<dbReference type="InterPro" id="IPR032710">
    <property type="entry name" value="NTF2-like_dom_sf"/>
</dbReference>
<dbReference type="Gene3D" id="3.10.450.50">
    <property type="match status" value="1"/>
</dbReference>
<evidence type="ECO:0000313" key="3">
    <source>
        <dbReference type="Proteomes" id="UP001501183"/>
    </source>
</evidence>